<keyword evidence="4" id="KW-1185">Reference proteome</keyword>
<dbReference type="AlphaFoldDB" id="A0A0P7XXF1"/>
<dbReference type="Proteomes" id="UP000050497">
    <property type="component" value="Unassembled WGS sequence"/>
</dbReference>
<evidence type="ECO:0000313" key="3">
    <source>
        <dbReference type="Proteomes" id="UP000050497"/>
    </source>
</evidence>
<accession>A0A0P7XXF1</accession>
<name>A0A0P7XXF1_9HYPH</name>
<gene>
    <name evidence="2" type="ORF">GA0071312_0607</name>
    <name evidence="1" type="ORF">HLUCCO17_03655</name>
</gene>
<comment type="caution">
    <text evidence="1">The sequence shown here is derived from an EMBL/GenBank/DDBJ whole genome shotgun (WGS) entry which is preliminary data.</text>
</comment>
<proteinExistence type="predicted"/>
<dbReference type="EMBL" id="FMBM01000001">
    <property type="protein sequence ID" value="SCC78991.1"/>
    <property type="molecule type" value="Genomic_DNA"/>
</dbReference>
<evidence type="ECO:0000313" key="4">
    <source>
        <dbReference type="Proteomes" id="UP000182800"/>
    </source>
</evidence>
<evidence type="ECO:0000313" key="1">
    <source>
        <dbReference type="EMBL" id="KPQ12275.1"/>
    </source>
</evidence>
<reference evidence="2 4" key="2">
    <citation type="submission" date="2016-08" db="EMBL/GenBank/DDBJ databases">
        <authorList>
            <person name="Varghese N."/>
            <person name="Submissions Spin"/>
        </authorList>
    </citation>
    <scope>NUCLEOTIDE SEQUENCE [LARGE SCALE GENOMIC DNA]</scope>
    <source>
        <strain evidence="2 4">HL-109</strain>
    </source>
</reference>
<dbReference type="Proteomes" id="UP000182800">
    <property type="component" value="Unassembled WGS sequence"/>
</dbReference>
<dbReference type="EMBL" id="LJSX01000003">
    <property type="protein sequence ID" value="KPQ12275.1"/>
    <property type="molecule type" value="Genomic_DNA"/>
</dbReference>
<sequence length="143" mass="16367">MPPPTADLQNVKETLQNRRDIHAPATASPTCRRDKRLDQASFRIRQITRILSRRNRRPGLFAVSEKPRATIKSRGYEGLASLFSCNPALAHAVQMLHNLIKLHDVDVFVVQIEEIDLVNQLMPVERAFLHQRDVEAVRIRIDA</sequence>
<protein>
    <submittedName>
        <fullName evidence="1">Uncharacterized protein</fullName>
    </submittedName>
</protein>
<organism evidence="1 3">
    <name type="scientific">Saliniramus fredricksonii</name>
    <dbReference type="NCBI Taxonomy" id="1653334"/>
    <lineage>
        <taxon>Bacteria</taxon>
        <taxon>Pseudomonadati</taxon>
        <taxon>Pseudomonadota</taxon>
        <taxon>Alphaproteobacteria</taxon>
        <taxon>Hyphomicrobiales</taxon>
        <taxon>Salinarimonadaceae</taxon>
        <taxon>Saliniramus</taxon>
    </lineage>
</organism>
<reference evidence="1 3" key="1">
    <citation type="submission" date="2015-09" db="EMBL/GenBank/DDBJ databases">
        <title>Identification and resolution of microdiversity through metagenomic sequencing of parallel consortia.</title>
        <authorList>
            <person name="Nelson W.C."/>
            <person name="Romine M.F."/>
            <person name="Lindemann S.R."/>
        </authorList>
    </citation>
    <scope>NUCLEOTIDE SEQUENCE [LARGE SCALE GENOMIC DNA]</scope>
    <source>
        <strain evidence="1">HL-109</strain>
    </source>
</reference>
<evidence type="ECO:0000313" key="2">
    <source>
        <dbReference type="EMBL" id="SCC78991.1"/>
    </source>
</evidence>